<evidence type="ECO:0000256" key="1">
    <source>
        <dbReference type="ARBA" id="ARBA00022490"/>
    </source>
</evidence>
<keyword evidence="8" id="KW-1185">Reference proteome</keyword>
<dbReference type="PANTHER" id="PTHR13393:SF0">
    <property type="entry name" value="RNA N6-ADENOSINE-METHYLTRANSFERASE METTL16"/>
    <property type="match status" value="1"/>
</dbReference>
<dbReference type="GO" id="GO:0070475">
    <property type="term" value="P:rRNA base methylation"/>
    <property type="evidence" value="ECO:0007669"/>
    <property type="project" value="TreeGrafter"/>
</dbReference>
<dbReference type="Proteomes" id="UP000198862">
    <property type="component" value="Unassembled WGS sequence"/>
</dbReference>
<dbReference type="InterPro" id="IPR029063">
    <property type="entry name" value="SAM-dependent_MTases_sf"/>
</dbReference>
<dbReference type="OrthoDB" id="1115728at2"/>
<accession>A0A1I1FFW9</accession>
<dbReference type="EMBL" id="FOLO01000003">
    <property type="protein sequence ID" value="SFB98171.1"/>
    <property type="molecule type" value="Genomic_DNA"/>
</dbReference>
<evidence type="ECO:0000313" key="8">
    <source>
        <dbReference type="Proteomes" id="UP000198862"/>
    </source>
</evidence>
<dbReference type="InterPro" id="IPR016909">
    <property type="entry name" value="rRNA_lsu_MeTfrase_F"/>
</dbReference>
<dbReference type="NCBIfam" id="NF008725">
    <property type="entry name" value="PRK11727.1"/>
    <property type="match status" value="1"/>
</dbReference>
<keyword evidence="2 6" id="KW-0698">rRNA processing</keyword>
<reference evidence="7 8" key="1">
    <citation type="submission" date="2016-10" db="EMBL/GenBank/DDBJ databases">
        <authorList>
            <person name="de Groot N.N."/>
        </authorList>
    </citation>
    <scope>NUCLEOTIDE SEQUENCE [LARGE SCALE GENOMIC DNA]</scope>
    <source>
        <strain evidence="7 8">DSM 6059</strain>
    </source>
</reference>
<dbReference type="GO" id="GO:0005737">
    <property type="term" value="C:cytoplasm"/>
    <property type="evidence" value="ECO:0007669"/>
    <property type="project" value="UniProtKB-SubCell"/>
</dbReference>
<dbReference type="PIRSF" id="PIRSF029038">
    <property type="entry name" value="Mtase_YbiN_prd"/>
    <property type="match status" value="1"/>
</dbReference>
<dbReference type="CDD" id="cd02440">
    <property type="entry name" value="AdoMet_MTases"/>
    <property type="match status" value="1"/>
</dbReference>
<dbReference type="RefSeq" id="WP_091979819.1">
    <property type="nucleotide sequence ID" value="NZ_FOLO01000003.1"/>
</dbReference>
<keyword evidence="3 6" id="KW-0489">Methyltransferase</keyword>
<evidence type="ECO:0000256" key="5">
    <source>
        <dbReference type="ARBA" id="ARBA00022691"/>
    </source>
</evidence>
<comment type="subcellular location">
    <subcellularLocation>
        <location evidence="6">Cytoplasm</location>
    </subcellularLocation>
</comment>
<dbReference type="InterPro" id="IPR010286">
    <property type="entry name" value="METTL16/RlmF"/>
</dbReference>
<evidence type="ECO:0000313" key="7">
    <source>
        <dbReference type="EMBL" id="SFB98171.1"/>
    </source>
</evidence>
<comment type="function">
    <text evidence="6">Specifically methylates the adenine in position 1618 of 23S rRNA.</text>
</comment>
<evidence type="ECO:0000256" key="6">
    <source>
        <dbReference type="HAMAP-Rule" id="MF_01848"/>
    </source>
</evidence>
<comment type="catalytic activity">
    <reaction evidence="6">
        <text>adenosine(1618) in 23S rRNA + S-adenosyl-L-methionine = N(6)-methyladenosine(1618) in 23S rRNA + S-adenosyl-L-homocysteine + H(+)</text>
        <dbReference type="Rhea" id="RHEA:16497"/>
        <dbReference type="Rhea" id="RHEA-COMP:10229"/>
        <dbReference type="Rhea" id="RHEA-COMP:10231"/>
        <dbReference type="ChEBI" id="CHEBI:15378"/>
        <dbReference type="ChEBI" id="CHEBI:57856"/>
        <dbReference type="ChEBI" id="CHEBI:59789"/>
        <dbReference type="ChEBI" id="CHEBI:74411"/>
        <dbReference type="ChEBI" id="CHEBI:74449"/>
        <dbReference type="EC" id="2.1.1.181"/>
    </reaction>
</comment>
<evidence type="ECO:0000256" key="3">
    <source>
        <dbReference type="ARBA" id="ARBA00022603"/>
    </source>
</evidence>
<keyword evidence="4 6" id="KW-0808">Transferase</keyword>
<organism evidence="7 8">
    <name type="scientific">Pseudoalteromonas denitrificans DSM 6059</name>
    <dbReference type="NCBI Taxonomy" id="1123010"/>
    <lineage>
        <taxon>Bacteria</taxon>
        <taxon>Pseudomonadati</taxon>
        <taxon>Pseudomonadota</taxon>
        <taxon>Gammaproteobacteria</taxon>
        <taxon>Alteromonadales</taxon>
        <taxon>Pseudoalteromonadaceae</taxon>
        <taxon>Pseudoalteromonas</taxon>
    </lineage>
</organism>
<dbReference type="STRING" id="1123010.SAMN02745724_00617"/>
<dbReference type="Pfam" id="PF05971">
    <property type="entry name" value="Methyltransf_10"/>
    <property type="match status" value="1"/>
</dbReference>
<evidence type="ECO:0000256" key="2">
    <source>
        <dbReference type="ARBA" id="ARBA00022552"/>
    </source>
</evidence>
<sequence>MTHSTIKPKLHPRNKHINGYDFKLLTHVLPELKSCLTITPRSQQSIDFSNSLSVKLLNKALLKACYKIDFWDIPDTYLCPAIPGRADYIHYLADLLSHDNQNTIPTGKKVRALDIGTGANLIYPILGQKEYQWHFSASDIDPISVKIAKQLVQFNNLKIDIRHQKNKSNIFTHLLTTKDSFDVTLCNPPFHASLDEATKGSKRKWQNLNKGRKQNAPDTKLNFGGQNAELWCLGGELEFIKTMIAESAEYKNQCLWFTCLVSKKENLMPLYKILKQANVAQFKTVDMAQGQKMSRFIAWSFLDKNERQVWAKESW</sequence>
<dbReference type="PANTHER" id="PTHR13393">
    <property type="entry name" value="SAM-DEPENDENT METHYLTRANSFERASE"/>
    <property type="match status" value="1"/>
</dbReference>
<dbReference type="GO" id="GO:0052907">
    <property type="term" value="F:23S rRNA (adenine(1618)-N(6))-methyltransferase activity"/>
    <property type="evidence" value="ECO:0007669"/>
    <property type="project" value="UniProtKB-EC"/>
</dbReference>
<dbReference type="Gene3D" id="3.40.50.150">
    <property type="entry name" value="Vaccinia Virus protein VP39"/>
    <property type="match status" value="1"/>
</dbReference>
<comment type="similarity">
    <text evidence="6">Belongs to the methyltransferase superfamily. METTL16/RlmF family.</text>
</comment>
<dbReference type="AlphaFoldDB" id="A0A1I1FFW9"/>
<keyword evidence="1 6" id="KW-0963">Cytoplasm</keyword>
<dbReference type="SUPFAM" id="SSF53335">
    <property type="entry name" value="S-adenosyl-L-methionine-dependent methyltransferases"/>
    <property type="match status" value="1"/>
</dbReference>
<name>A0A1I1FFW9_9GAMM</name>
<evidence type="ECO:0000256" key="4">
    <source>
        <dbReference type="ARBA" id="ARBA00022679"/>
    </source>
</evidence>
<gene>
    <name evidence="6" type="primary">rlmF</name>
    <name evidence="7" type="ORF">SAMN02745724_00617</name>
</gene>
<dbReference type="HAMAP" id="MF_01848">
    <property type="entry name" value="23SrRNA_methyltr_F"/>
    <property type="match status" value="1"/>
</dbReference>
<dbReference type="EC" id="2.1.1.181" evidence="6"/>
<proteinExistence type="inferred from homology"/>
<keyword evidence="5 6" id="KW-0949">S-adenosyl-L-methionine</keyword>
<protein>
    <recommendedName>
        <fullName evidence="6">Ribosomal RNA large subunit methyltransferase F</fullName>
        <ecNumber evidence="6">2.1.1.181</ecNumber>
    </recommendedName>
    <alternativeName>
        <fullName evidence="6">23S rRNA mA1618 methyltransferase</fullName>
    </alternativeName>
    <alternativeName>
        <fullName evidence="6">rRNA adenine N-6-methyltransferase</fullName>
    </alternativeName>
</protein>